<evidence type="ECO:0000256" key="1">
    <source>
        <dbReference type="SAM" id="MobiDB-lite"/>
    </source>
</evidence>
<keyword evidence="4" id="KW-1185">Reference proteome</keyword>
<proteinExistence type="predicted"/>
<dbReference type="FunCoup" id="A0A1Q3CFN6">
    <property type="interactions" value="954"/>
</dbReference>
<feature type="region of interest" description="Disordered" evidence="1">
    <location>
        <begin position="62"/>
        <end position="93"/>
    </location>
</feature>
<evidence type="ECO:0000256" key="2">
    <source>
        <dbReference type="SAM" id="Phobius"/>
    </source>
</evidence>
<reference evidence="4" key="1">
    <citation type="submission" date="2016-04" db="EMBL/GenBank/DDBJ databases">
        <title>Cephalotus genome sequencing.</title>
        <authorList>
            <person name="Fukushima K."/>
            <person name="Hasebe M."/>
            <person name="Fang X."/>
        </authorList>
    </citation>
    <scope>NUCLEOTIDE SEQUENCE [LARGE SCALE GENOMIC DNA]</scope>
    <source>
        <strain evidence="4">cv. St1</strain>
    </source>
</reference>
<evidence type="ECO:0000313" key="4">
    <source>
        <dbReference type="Proteomes" id="UP000187406"/>
    </source>
</evidence>
<dbReference type="STRING" id="3775.A0A1Q3CFN6"/>
<dbReference type="PANTHER" id="PTHR36042:SF1">
    <property type="entry name" value="OS05G0490900 PROTEIN"/>
    <property type="match status" value="1"/>
</dbReference>
<accession>A0A1Q3CFN6</accession>
<comment type="caution">
    <text evidence="3">The sequence shown here is derived from an EMBL/GenBank/DDBJ whole genome shotgun (WGS) entry which is preliminary data.</text>
</comment>
<dbReference type="AlphaFoldDB" id="A0A1Q3CFN6"/>
<protein>
    <submittedName>
        <fullName evidence="3">Uncharacterized protein</fullName>
    </submittedName>
</protein>
<dbReference type="PANTHER" id="PTHR36042">
    <property type="entry name" value="OS05G0490900 PROTEIN"/>
    <property type="match status" value="1"/>
</dbReference>
<keyword evidence="2" id="KW-0472">Membrane</keyword>
<dbReference type="InParanoid" id="A0A1Q3CFN6"/>
<gene>
    <name evidence="3" type="ORF">CFOL_v3_22492</name>
</gene>
<evidence type="ECO:0000313" key="3">
    <source>
        <dbReference type="EMBL" id="GAV79027.1"/>
    </source>
</evidence>
<dbReference type="Proteomes" id="UP000187406">
    <property type="component" value="Unassembled WGS sequence"/>
</dbReference>
<feature type="transmembrane region" description="Helical" evidence="2">
    <location>
        <begin position="100"/>
        <end position="118"/>
    </location>
</feature>
<dbReference type="OrthoDB" id="2013891at2759"/>
<dbReference type="EMBL" id="BDDD01001904">
    <property type="protein sequence ID" value="GAV79027.1"/>
    <property type="molecule type" value="Genomic_DNA"/>
</dbReference>
<name>A0A1Q3CFN6_CEPFO</name>
<sequence length="180" mass="19799">MTATILSSCNAYIIQGSRKQNPSQSRLYLGVGHRMLHSIHSFQQKKSCYRYVVFAATKGSANPRKSEETIPSWAKPDSDEPPPWASNEGKGSTSQQSIEIPFGVYLAASAVTAIAAIGSMFEYVNKKPVFGVLNSDSIFYAPLLGFFVFTGIPTAAFLWFKSVQVANKEADEQDKRDGYL</sequence>
<feature type="transmembrane region" description="Helical" evidence="2">
    <location>
        <begin position="138"/>
        <end position="160"/>
    </location>
</feature>
<keyword evidence="2" id="KW-1133">Transmembrane helix</keyword>
<organism evidence="3 4">
    <name type="scientific">Cephalotus follicularis</name>
    <name type="common">Albany pitcher plant</name>
    <dbReference type="NCBI Taxonomy" id="3775"/>
    <lineage>
        <taxon>Eukaryota</taxon>
        <taxon>Viridiplantae</taxon>
        <taxon>Streptophyta</taxon>
        <taxon>Embryophyta</taxon>
        <taxon>Tracheophyta</taxon>
        <taxon>Spermatophyta</taxon>
        <taxon>Magnoliopsida</taxon>
        <taxon>eudicotyledons</taxon>
        <taxon>Gunneridae</taxon>
        <taxon>Pentapetalae</taxon>
        <taxon>rosids</taxon>
        <taxon>fabids</taxon>
        <taxon>Oxalidales</taxon>
        <taxon>Cephalotaceae</taxon>
        <taxon>Cephalotus</taxon>
    </lineage>
</organism>
<keyword evidence="2" id="KW-0812">Transmembrane</keyword>